<protein>
    <submittedName>
        <fullName evidence="4">F-box wd repeat-containing protein 4</fullName>
    </submittedName>
</protein>
<feature type="domain" description="F-box" evidence="3">
    <location>
        <begin position="28"/>
        <end position="74"/>
    </location>
</feature>
<dbReference type="GO" id="GO:0031146">
    <property type="term" value="P:SCF-dependent proteasomal ubiquitin-dependent protein catabolic process"/>
    <property type="evidence" value="ECO:0007669"/>
    <property type="project" value="TreeGrafter"/>
</dbReference>
<feature type="repeat" description="WD" evidence="1">
    <location>
        <begin position="107"/>
        <end position="143"/>
    </location>
</feature>
<dbReference type="InterPro" id="IPR036047">
    <property type="entry name" value="F-box-like_dom_sf"/>
</dbReference>
<dbReference type="CDD" id="cd20090">
    <property type="entry name" value="F-box_FBXW4"/>
    <property type="match status" value="1"/>
</dbReference>
<dbReference type="PANTHER" id="PTHR14381">
    <property type="entry name" value="DACTYLIN"/>
    <property type="match status" value="1"/>
</dbReference>
<dbReference type="PANTHER" id="PTHR14381:SF1">
    <property type="entry name" value="F-BOX_WD REPEAT-CONTAINING PROTEIN 4"/>
    <property type="match status" value="1"/>
</dbReference>
<dbReference type="InterPro" id="IPR036322">
    <property type="entry name" value="WD40_repeat_dom_sf"/>
</dbReference>
<proteinExistence type="predicted"/>
<dbReference type="PROSITE" id="PS50082">
    <property type="entry name" value="WD_REPEATS_2"/>
    <property type="match status" value="1"/>
</dbReference>
<dbReference type="PROSITE" id="PS50294">
    <property type="entry name" value="WD_REPEATS_REGION"/>
    <property type="match status" value="1"/>
</dbReference>
<evidence type="ECO:0000259" key="3">
    <source>
        <dbReference type="PROSITE" id="PS50181"/>
    </source>
</evidence>
<dbReference type="InterPro" id="IPR001680">
    <property type="entry name" value="WD40_rpt"/>
</dbReference>
<dbReference type="Proteomes" id="UP000233556">
    <property type="component" value="Unassembled WGS sequence"/>
</dbReference>
<dbReference type="AlphaFoldDB" id="A0A2I0TNB9"/>
<dbReference type="InterPro" id="IPR015943">
    <property type="entry name" value="WD40/YVTN_repeat-like_dom_sf"/>
</dbReference>
<dbReference type="InterPro" id="IPR001810">
    <property type="entry name" value="F-box_dom"/>
</dbReference>
<accession>A0A2I0TNB9</accession>
<dbReference type="PROSITE" id="PS50181">
    <property type="entry name" value="FBOX"/>
    <property type="match status" value="1"/>
</dbReference>
<organism evidence="4 5">
    <name type="scientific">Limosa lapponica baueri</name>
    <dbReference type="NCBI Taxonomy" id="1758121"/>
    <lineage>
        <taxon>Eukaryota</taxon>
        <taxon>Metazoa</taxon>
        <taxon>Chordata</taxon>
        <taxon>Craniata</taxon>
        <taxon>Vertebrata</taxon>
        <taxon>Euteleostomi</taxon>
        <taxon>Archelosauria</taxon>
        <taxon>Archosauria</taxon>
        <taxon>Dinosauria</taxon>
        <taxon>Saurischia</taxon>
        <taxon>Theropoda</taxon>
        <taxon>Coelurosauria</taxon>
        <taxon>Aves</taxon>
        <taxon>Neognathae</taxon>
        <taxon>Neoaves</taxon>
        <taxon>Charadriiformes</taxon>
        <taxon>Scolopacidae</taxon>
        <taxon>Limosa</taxon>
    </lineage>
</organism>
<evidence type="ECO:0000256" key="1">
    <source>
        <dbReference type="PROSITE-ProRule" id="PRU00221"/>
    </source>
</evidence>
<evidence type="ECO:0000256" key="2">
    <source>
        <dbReference type="SAM" id="MobiDB-lite"/>
    </source>
</evidence>
<dbReference type="SMART" id="SM00256">
    <property type="entry name" value="FBOX"/>
    <property type="match status" value="1"/>
</dbReference>
<reference evidence="5" key="2">
    <citation type="submission" date="2017-12" db="EMBL/GenBank/DDBJ databases">
        <title>Genome sequence of the Bar-tailed Godwit (Limosa lapponica baueri).</title>
        <authorList>
            <person name="Lima N.C.B."/>
            <person name="Parody-Merino A.M."/>
            <person name="Battley P.F."/>
            <person name="Fidler A.E."/>
            <person name="Prosdocimi F."/>
        </authorList>
    </citation>
    <scope>NUCLEOTIDE SEQUENCE [LARGE SCALE GENOMIC DNA]</scope>
</reference>
<feature type="region of interest" description="Disordered" evidence="2">
    <location>
        <begin position="1"/>
        <end position="29"/>
    </location>
</feature>
<dbReference type="SMART" id="SM00320">
    <property type="entry name" value="WD40"/>
    <property type="match status" value="1"/>
</dbReference>
<feature type="compositionally biased region" description="Low complexity" evidence="2">
    <location>
        <begin position="16"/>
        <end position="29"/>
    </location>
</feature>
<keyword evidence="1" id="KW-0853">WD repeat</keyword>
<dbReference type="InterPro" id="IPR052301">
    <property type="entry name" value="SCF_F-box/WD-repeat"/>
</dbReference>
<evidence type="ECO:0000313" key="5">
    <source>
        <dbReference type="Proteomes" id="UP000233556"/>
    </source>
</evidence>
<keyword evidence="5" id="KW-1185">Reference proteome</keyword>
<dbReference type="Pfam" id="PF12937">
    <property type="entry name" value="F-box-like"/>
    <property type="match status" value="1"/>
</dbReference>
<name>A0A2I0TNB9_LIMLA</name>
<dbReference type="Gene3D" id="2.130.10.10">
    <property type="entry name" value="YVTN repeat-like/Quinoprotein amine dehydrogenase"/>
    <property type="match status" value="1"/>
</dbReference>
<dbReference type="EMBL" id="KZ508384">
    <property type="protein sequence ID" value="PKU35280.1"/>
    <property type="molecule type" value="Genomic_DNA"/>
</dbReference>
<dbReference type="OrthoDB" id="435188at2759"/>
<dbReference type="SUPFAM" id="SSF50978">
    <property type="entry name" value="WD40 repeat-like"/>
    <property type="match status" value="1"/>
</dbReference>
<dbReference type="Gene3D" id="1.20.1280.50">
    <property type="match status" value="1"/>
</dbReference>
<dbReference type="Pfam" id="PF00400">
    <property type="entry name" value="WD40"/>
    <property type="match status" value="1"/>
</dbReference>
<evidence type="ECO:0000313" key="4">
    <source>
        <dbReference type="EMBL" id="PKU35280.1"/>
    </source>
</evidence>
<dbReference type="SUPFAM" id="SSF81383">
    <property type="entry name" value="F-box domain"/>
    <property type="match status" value="1"/>
</dbReference>
<gene>
    <name evidence="4" type="ORF">llap_14416</name>
</gene>
<reference evidence="5" key="1">
    <citation type="submission" date="2017-11" db="EMBL/GenBank/DDBJ databases">
        <authorList>
            <person name="Lima N.C."/>
            <person name="Parody-Merino A.M."/>
            <person name="Battley P.F."/>
            <person name="Fidler A.E."/>
            <person name="Prosdocimi F."/>
        </authorList>
    </citation>
    <scope>NUCLEOTIDE SEQUENCE [LARGE SCALE GENOMIC DNA]</scope>
</reference>
<dbReference type="GO" id="GO:0019005">
    <property type="term" value="C:SCF ubiquitin ligase complex"/>
    <property type="evidence" value="ECO:0007669"/>
    <property type="project" value="TreeGrafter"/>
</dbReference>
<sequence length="176" mass="19216">MGRKGCPRSPQAEGGSRAASPPRSSSPSSPLWALPEELLLLICSYLDVQALGRLGQVCRRLRFLSSRDLLWRRIARGCLNSGFTQLGTDLDGNIVLHKIHGSYSVKFSAHEQEVNCVDFQGGGLIVSGSRDRTAKVWSLSAGRVGQCLHTVQTEDRVWSIAISPLLSDIFLCVKLP</sequence>